<dbReference type="EMBL" id="GL945428">
    <property type="protein sequence ID" value="EGO31103.1"/>
    <property type="molecule type" value="Genomic_DNA"/>
</dbReference>
<evidence type="ECO:0000313" key="1">
    <source>
        <dbReference type="EMBL" id="EGO31103.1"/>
    </source>
</evidence>
<gene>
    <name evidence="1" type="ORF">SERLADRAFT_455776</name>
</gene>
<name>F8NEV5_SERL9</name>
<dbReference type="Proteomes" id="UP000008064">
    <property type="component" value="Unassembled WGS sequence"/>
</dbReference>
<dbReference type="KEGG" id="sla:SERLADRAFT_455776"/>
<protein>
    <submittedName>
        <fullName evidence="1">Uncharacterized protein</fullName>
    </submittedName>
</protein>
<proteinExistence type="predicted"/>
<dbReference type="HOGENOM" id="CLU_2997865_0_0_1"/>
<reference evidence="1" key="1">
    <citation type="submission" date="2011-04" db="EMBL/GenBank/DDBJ databases">
        <title>Evolution of plant cell wall degrading machinery underlies the functional diversity of forest fungi.</title>
        <authorList>
            <consortium name="US DOE Joint Genome Institute (JGI-PGF)"/>
            <person name="Eastwood D.C."/>
            <person name="Floudas D."/>
            <person name="Binder M."/>
            <person name="Majcherczyk A."/>
            <person name="Schneider P."/>
            <person name="Aerts A."/>
            <person name="Asiegbu F.O."/>
            <person name="Baker S.E."/>
            <person name="Barry K."/>
            <person name="Bendiksby M."/>
            <person name="Blumentritt M."/>
            <person name="Coutinho P.M."/>
            <person name="Cullen D."/>
            <person name="Cullen D."/>
            <person name="Gathman A."/>
            <person name="Goodell B."/>
            <person name="Henrissat B."/>
            <person name="Ihrmark K."/>
            <person name="Kauserud H."/>
            <person name="Kohler A."/>
            <person name="LaButti K."/>
            <person name="Lapidus A."/>
            <person name="Lavin J.L."/>
            <person name="Lee Y.-H."/>
            <person name="Lindquist E."/>
            <person name="Lilly W."/>
            <person name="Lucas S."/>
            <person name="Morin E."/>
            <person name="Murat C."/>
            <person name="Oguiza J.A."/>
            <person name="Park J."/>
            <person name="Pisabarro A.G."/>
            <person name="Riley R."/>
            <person name="Rosling A."/>
            <person name="Salamov A."/>
            <person name="Schmidt O."/>
            <person name="Schmutz J."/>
            <person name="Skrede I."/>
            <person name="Stenlid J."/>
            <person name="Wiebenga A."/>
            <person name="Xie X."/>
            <person name="Kues U."/>
            <person name="Hibbett D.S."/>
            <person name="Hoffmeister D."/>
            <person name="Hogberg N."/>
            <person name="Martin F."/>
            <person name="Grigoriev I.V."/>
            <person name="Watkinson S.C."/>
        </authorList>
    </citation>
    <scope>NUCLEOTIDE SEQUENCE</scope>
    <source>
        <strain evidence="1">S7.9</strain>
    </source>
</reference>
<accession>F8NEV5</accession>
<sequence>MYRSLARELRSSTQHLGDGDVTLCGYQFFAAYCLAKDRHYDFRILEWCYTSLCGHLQSK</sequence>
<dbReference type="RefSeq" id="XP_007312987.1">
    <property type="nucleotide sequence ID" value="XM_007312925.1"/>
</dbReference>
<organism>
    <name type="scientific">Serpula lacrymans var. lacrymans (strain S7.9)</name>
    <name type="common">Dry rot fungus</name>
    <dbReference type="NCBI Taxonomy" id="578457"/>
    <lineage>
        <taxon>Eukaryota</taxon>
        <taxon>Fungi</taxon>
        <taxon>Dikarya</taxon>
        <taxon>Basidiomycota</taxon>
        <taxon>Agaricomycotina</taxon>
        <taxon>Agaricomycetes</taxon>
        <taxon>Agaricomycetidae</taxon>
        <taxon>Boletales</taxon>
        <taxon>Coniophorineae</taxon>
        <taxon>Serpulaceae</taxon>
        <taxon>Serpula</taxon>
    </lineage>
</organism>
<dbReference type="GeneID" id="18817213"/>
<dbReference type="AlphaFoldDB" id="F8NEV5"/>